<dbReference type="SUPFAM" id="SSF47413">
    <property type="entry name" value="lambda repressor-like DNA-binding domains"/>
    <property type="match status" value="1"/>
</dbReference>
<sequence length="173" mass="20122">MKANIIFGKTLKERRKELGFTLREVGEITDISYTTISDIENGKVCPKPKQLIRICTLYNNTPEEILDKTEKDFAEQFDNPYEDEEFIEGQNLIDRNIEQPLREYRMGIPDEAKEHLCKSIKLLSIIYNGKNGFDPIWTSPICLDDEDIESIENSIEQQLALIFKNIKEFRGSK</sequence>
<dbReference type="PANTHER" id="PTHR46797:SF1">
    <property type="entry name" value="METHYLPHOSPHONATE SYNTHASE"/>
    <property type="match status" value="1"/>
</dbReference>
<protein>
    <submittedName>
        <fullName evidence="3">Transcriptional regulator with XRE-family HTH domain</fullName>
    </submittedName>
</protein>
<dbReference type="InterPro" id="IPR010982">
    <property type="entry name" value="Lambda_DNA-bd_dom_sf"/>
</dbReference>
<evidence type="ECO:0000259" key="2">
    <source>
        <dbReference type="PROSITE" id="PS50943"/>
    </source>
</evidence>
<keyword evidence="1" id="KW-0238">DNA-binding</keyword>
<dbReference type="SMART" id="SM00530">
    <property type="entry name" value="HTH_XRE"/>
    <property type="match status" value="1"/>
</dbReference>
<dbReference type="Pfam" id="PF01381">
    <property type="entry name" value="HTH_3"/>
    <property type="match status" value="1"/>
</dbReference>
<dbReference type="PANTHER" id="PTHR46797">
    <property type="entry name" value="HTH-TYPE TRANSCRIPTIONAL REGULATOR"/>
    <property type="match status" value="1"/>
</dbReference>
<feature type="domain" description="HTH cro/C1-type" evidence="2">
    <location>
        <begin position="11"/>
        <end position="65"/>
    </location>
</feature>
<name>A0ABT9UUP8_9FIRM</name>
<dbReference type="CDD" id="cd00093">
    <property type="entry name" value="HTH_XRE"/>
    <property type="match status" value="1"/>
</dbReference>
<dbReference type="InterPro" id="IPR001387">
    <property type="entry name" value="Cro/C1-type_HTH"/>
</dbReference>
<comment type="caution">
    <text evidence="3">The sequence shown here is derived from an EMBL/GenBank/DDBJ whole genome shotgun (WGS) entry which is preliminary data.</text>
</comment>
<evidence type="ECO:0000313" key="4">
    <source>
        <dbReference type="Proteomes" id="UP001228504"/>
    </source>
</evidence>
<gene>
    <name evidence="3" type="ORF">J2S18_001986</name>
</gene>
<evidence type="ECO:0000256" key="1">
    <source>
        <dbReference type="ARBA" id="ARBA00023125"/>
    </source>
</evidence>
<proteinExistence type="predicted"/>
<dbReference type="EMBL" id="JAUSUF010000006">
    <property type="protein sequence ID" value="MDQ0150050.1"/>
    <property type="molecule type" value="Genomic_DNA"/>
</dbReference>
<dbReference type="Proteomes" id="UP001228504">
    <property type="component" value="Unassembled WGS sequence"/>
</dbReference>
<dbReference type="RefSeq" id="WP_307486374.1">
    <property type="nucleotide sequence ID" value="NZ_JAUSUF010000006.1"/>
</dbReference>
<dbReference type="PROSITE" id="PS50943">
    <property type="entry name" value="HTH_CROC1"/>
    <property type="match status" value="1"/>
</dbReference>
<organism evidence="3 4">
    <name type="scientific">Eubacterium multiforme</name>
    <dbReference type="NCBI Taxonomy" id="83339"/>
    <lineage>
        <taxon>Bacteria</taxon>
        <taxon>Bacillati</taxon>
        <taxon>Bacillota</taxon>
        <taxon>Clostridia</taxon>
        <taxon>Eubacteriales</taxon>
        <taxon>Eubacteriaceae</taxon>
        <taxon>Eubacterium</taxon>
    </lineage>
</organism>
<dbReference type="InterPro" id="IPR050807">
    <property type="entry name" value="TransReg_Diox_bact_type"/>
</dbReference>
<accession>A0ABT9UUP8</accession>
<reference evidence="3 4" key="1">
    <citation type="submission" date="2023-07" db="EMBL/GenBank/DDBJ databases">
        <title>Genomic Encyclopedia of Type Strains, Phase IV (KMG-IV): sequencing the most valuable type-strain genomes for metagenomic binning, comparative biology and taxonomic classification.</title>
        <authorList>
            <person name="Goeker M."/>
        </authorList>
    </citation>
    <scope>NUCLEOTIDE SEQUENCE [LARGE SCALE GENOMIC DNA]</scope>
    <source>
        <strain evidence="3 4">DSM 20694</strain>
    </source>
</reference>
<keyword evidence="4" id="KW-1185">Reference proteome</keyword>
<dbReference type="Gene3D" id="1.10.260.40">
    <property type="entry name" value="lambda repressor-like DNA-binding domains"/>
    <property type="match status" value="1"/>
</dbReference>
<evidence type="ECO:0000313" key="3">
    <source>
        <dbReference type="EMBL" id="MDQ0150050.1"/>
    </source>
</evidence>